<dbReference type="GeneID" id="5544849"/>
<dbReference type="eggNOG" id="ENOG502QRAT">
    <property type="taxonomic scope" value="Eukaryota"/>
</dbReference>
<dbReference type="PANTHER" id="PTHR28076:SF1">
    <property type="entry name" value="PROSPORE MEMBRANE ADAPTER PROTEIN SPO71"/>
    <property type="match status" value="1"/>
</dbReference>
<organism evidence="4">
    <name type="scientific">Vanderwaltozyma polyspora (strain ATCC 22028 / DSM 70294 / BCRC 21397 / CBS 2163 / NBRC 10782 / NRRL Y-8283 / UCD 57-17)</name>
    <name type="common">Kluyveromyces polysporus</name>
    <dbReference type="NCBI Taxonomy" id="436907"/>
    <lineage>
        <taxon>Eukaryota</taxon>
        <taxon>Fungi</taxon>
        <taxon>Dikarya</taxon>
        <taxon>Ascomycota</taxon>
        <taxon>Saccharomycotina</taxon>
        <taxon>Saccharomycetes</taxon>
        <taxon>Saccharomycetales</taxon>
        <taxon>Saccharomycetaceae</taxon>
        <taxon>Vanderwaltozyma</taxon>
    </lineage>
</organism>
<dbReference type="SMART" id="SM01316">
    <property type="entry name" value="Spo7_2_N"/>
    <property type="match status" value="1"/>
</dbReference>
<evidence type="ECO:0000259" key="2">
    <source>
        <dbReference type="PROSITE" id="PS50003"/>
    </source>
</evidence>
<dbReference type="EMBL" id="DS480419">
    <property type="protein sequence ID" value="EDO16692.1"/>
    <property type="molecule type" value="Genomic_DNA"/>
</dbReference>
<dbReference type="InterPro" id="IPR001849">
    <property type="entry name" value="PH_domain"/>
</dbReference>
<dbReference type="PROSITE" id="PS50003">
    <property type="entry name" value="PH_DOMAIN"/>
    <property type="match status" value="1"/>
</dbReference>
<dbReference type="InterPro" id="IPR040345">
    <property type="entry name" value="Mug56/Spo71"/>
</dbReference>
<name>A7TM50_VANPO</name>
<evidence type="ECO:0000313" key="3">
    <source>
        <dbReference type="EMBL" id="EDO16692.1"/>
    </source>
</evidence>
<dbReference type="Pfam" id="PF23207">
    <property type="entry name" value="PH_SPO71"/>
    <property type="match status" value="1"/>
</dbReference>
<evidence type="ECO:0000313" key="4">
    <source>
        <dbReference type="Proteomes" id="UP000000267"/>
    </source>
</evidence>
<accession>A7TM50</accession>
<dbReference type="STRING" id="436907.A7TM50"/>
<dbReference type="PhylomeDB" id="A7TM50"/>
<protein>
    <recommendedName>
        <fullName evidence="2">PH domain-containing protein</fullName>
    </recommendedName>
</protein>
<dbReference type="FunCoup" id="A7TM50">
    <property type="interactions" value="19"/>
</dbReference>
<dbReference type="Proteomes" id="UP000000267">
    <property type="component" value="Unassembled WGS sequence"/>
</dbReference>
<dbReference type="Pfam" id="PF15407">
    <property type="entry name" value="Spo7_2_N"/>
    <property type="match status" value="1"/>
</dbReference>
<dbReference type="HOGENOM" id="CLU_003938_1_0_1"/>
<dbReference type="RefSeq" id="XP_001644550.1">
    <property type="nucleotide sequence ID" value="XM_001644500.1"/>
</dbReference>
<dbReference type="Pfam" id="PF15404">
    <property type="entry name" value="PH_4"/>
    <property type="match status" value="1"/>
</dbReference>
<proteinExistence type="predicted"/>
<dbReference type="AlphaFoldDB" id="A7TM50"/>
<dbReference type="OMA" id="GKSMVFM"/>
<keyword evidence="4" id="KW-1185">Reference proteome</keyword>
<dbReference type="InterPro" id="IPR057379">
    <property type="entry name" value="PH_SPO71"/>
</dbReference>
<dbReference type="SMART" id="SM00233">
    <property type="entry name" value="PH"/>
    <property type="match status" value="2"/>
</dbReference>
<feature type="domain" description="PH" evidence="2">
    <location>
        <begin position="1055"/>
        <end position="1236"/>
    </location>
</feature>
<reference evidence="3 4" key="1">
    <citation type="journal article" date="2007" name="Proc. Natl. Acad. Sci. U.S.A.">
        <title>Independent sorting-out of thousands of duplicated gene pairs in two yeast species descended from a whole-genome duplication.</title>
        <authorList>
            <person name="Scannell D.R."/>
            <person name="Frank A.C."/>
            <person name="Conant G.C."/>
            <person name="Byrne K.P."/>
            <person name="Woolfit M."/>
            <person name="Wolfe K.H."/>
        </authorList>
    </citation>
    <scope>NUCLEOTIDE SEQUENCE [LARGE SCALE GENOMIC DNA]</scope>
    <source>
        <strain evidence="4">ATCC 22028 / DSM 70294 / BCRC 21397 / CBS 2163 / NBRC 10782 / NRRL Y-8283 / UCD 57-17</strain>
    </source>
</reference>
<sequence length="1240" mass="143791">MTISRLQLLKIINDYSEYVNKIQVTNSDDKNIICIPRTSFTASRLMFMSFEDLAESSKTILLGGIPDQILSQKKESILRSYLNCNSQNKPFKRIDPIQHIEEIQTAVEPPYQRNKIYKVANSFSNTLSRQKKPSDIAENTIISHTIKIHTLNIICNHQGQEIFTPIISRQYESIPDESLRIISYHRYKTPIIKNITRMITNNQSLEYHYPCEIQNQQRPKAYLKSTSLQTIESDANEAKTRNDRTDKKSNTRNTEYSESGFESQEFYSAYNDNKLPFRNSGADIELLNHSSIVQSCDAQYFQNSKVDIIPEEVETIDKGFVSPKKTLIKNNRKMLTLNRNEKKPRNDSLALASSENRSLKVQRLNNFLNDQILSTGINTTAPYKERLGTNSSVRRQKPRSYNYSALNKTENLLTLQPKPVVLSEQEMSDLDLYPKHKFLTNHLNDVTDMAISKMKYGLSEIFDPENGSKLSLEEKDVKSDIIIADKVLVMVKMSESYHGILNKFTDVEQIDTRIVERWKEYLVIGRDFSRTSKCIDLEFYKDLGISTDTVGPVAYKFHSEIDINFCFNEESMVTFYNALDKTICIQRSGRGAKEGSGYTGKGDHRSATNMMFYIFNFQTKSAAYKWYNCLKGYFGFNEICKNLTVNIPDISLSLTLNLQEEDVNQLDIYERNESNYLNLIKTSHGYKVIQTPIIRYLNLIIFTELRKIGLHSQLDEWIKNNMIMGCNLKYYDRLEWSPESEFRLLTCVNIFRNLFSLEYRPYSHHPRSIDLENGKKENEPVNIEGYLIKFSDRFGNDISRFGRMYMRPSYFLTCDNILFSVPASKATPPCPLEYVTTNTINSFDNDTFTNSEKDTFSSENIFEQNPYPLNTNNVVDWVEDSQNNNDFIKNDSYAKMCFKRRVSQIFNSDSILNLTDIKNISRGDPEEAIYSKKCLKALSFGSFWFWNKKRTINDIANSIIFIYTSNGLAMKLLAPNEVVAMEWVTKLKKSVSYWTKRQRHILSRIIRLKHTNISNLKISEIEESNINSNTPKWIVDHGISDPSLYNIDAFSLSRPILSKGFLYQKMKKHSNFCKYYAILIPGFILLYNCFTRSKTGFPRKTVDYGHYVTIPLKNCYIYSGNITENDLIKIKNKYDGVDLGKHILPRAYADGWTSFEDEPLRSFTIWFGSLKSKDDRYNANDEVINSNLSKSIYDENITDIKKKNAKISDSGKSIIFLARSRQEKDLWVLSIQYELERLNC</sequence>
<dbReference type="KEGG" id="vpo:Kpol_1052p40"/>
<dbReference type="GO" id="GO:1902657">
    <property type="term" value="P:protein localization to prospore membrane"/>
    <property type="evidence" value="ECO:0007669"/>
    <property type="project" value="InterPro"/>
</dbReference>
<feature type="region of interest" description="Disordered" evidence="1">
    <location>
        <begin position="232"/>
        <end position="260"/>
    </location>
</feature>
<dbReference type="OrthoDB" id="5579281at2759"/>
<dbReference type="PANTHER" id="PTHR28076">
    <property type="entry name" value="SPORULATION-SPECIFIC PROTEIN 71"/>
    <property type="match status" value="1"/>
</dbReference>
<gene>
    <name evidence="3" type="ORF">Kpol_1052p40</name>
</gene>
<dbReference type="InterPro" id="IPR039486">
    <property type="entry name" value="Mug56/Spo71_PH"/>
</dbReference>
<dbReference type="InParanoid" id="A7TM50"/>
<dbReference type="GO" id="GO:0005628">
    <property type="term" value="C:prospore membrane"/>
    <property type="evidence" value="ECO:0007669"/>
    <property type="project" value="TreeGrafter"/>
</dbReference>
<feature type="compositionally biased region" description="Polar residues" evidence="1">
    <location>
        <begin position="251"/>
        <end position="260"/>
    </location>
</feature>
<dbReference type="InterPro" id="IPR029217">
    <property type="entry name" value="Spo7_2_N"/>
</dbReference>
<evidence type="ECO:0000256" key="1">
    <source>
        <dbReference type="SAM" id="MobiDB-lite"/>
    </source>
</evidence>
<feature type="compositionally biased region" description="Basic and acidic residues" evidence="1">
    <location>
        <begin position="236"/>
        <end position="249"/>
    </location>
</feature>